<reference evidence="1 2" key="1">
    <citation type="submission" date="2019-07" db="EMBL/GenBank/DDBJ databases">
        <title>Full genome sequence of Devosia sp. Gsoil 520.</title>
        <authorList>
            <person name="Im W.-T."/>
        </authorList>
    </citation>
    <scope>NUCLEOTIDE SEQUENCE [LARGE SCALE GENOMIC DNA]</scope>
    <source>
        <strain evidence="1 2">Gsoil 520</strain>
    </source>
</reference>
<dbReference type="EMBL" id="CP042304">
    <property type="protein sequence ID" value="QDZ12963.1"/>
    <property type="molecule type" value="Genomic_DNA"/>
</dbReference>
<dbReference type="InterPro" id="IPR023393">
    <property type="entry name" value="START-like_dom_sf"/>
</dbReference>
<name>A0A5B8LXV2_9HYPH</name>
<dbReference type="AlphaFoldDB" id="A0A5B8LXV2"/>
<dbReference type="OrthoDB" id="9787428at2"/>
<dbReference type="InterPro" id="IPR010419">
    <property type="entry name" value="CO_DH_gsu"/>
</dbReference>
<proteinExistence type="predicted"/>
<keyword evidence="2" id="KW-1185">Reference proteome</keyword>
<gene>
    <name evidence="1" type="ORF">FPZ08_20825</name>
</gene>
<protein>
    <submittedName>
        <fullName evidence="1">Carbon monoxide dehydrogenase</fullName>
    </submittedName>
</protein>
<sequence>MTHHGRYLFHGASRRYCGNCGNAWPGWPLMDFGGRYRIAAPRAAVWAALNDTAVLKATIPGCHRIEWAGETALDLEIKVNLGVAHPVFKGELLLSDIVPATRYTLAGRGKGGLLGLAEGSADIALADDGEATLLVFTAKGGASGQIMRLGKAIIGNSAQKVIDGFFERFGEVMGAPVTALPVE</sequence>
<dbReference type="Proteomes" id="UP000315364">
    <property type="component" value="Chromosome"/>
</dbReference>
<dbReference type="PANTHER" id="PTHR38588:SF1">
    <property type="entry name" value="BLL0334 PROTEIN"/>
    <property type="match status" value="1"/>
</dbReference>
<accession>A0A5B8LXV2</accession>
<dbReference type="PANTHER" id="PTHR38588">
    <property type="entry name" value="BLL0334 PROTEIN"/>
    <property type="match status" value="1"/>
</dbReference>
<evidence type="ECO:0000313" key="1">
    <source>
        <dbReference type="EMBL" id="QDZ12963.1"/>
    </source>
</evidence>
<dbReference type="Pfam" id="PF06240">
    <property type="entry name" value="COXG"/>
    <property type="match status" value="1"/>
</dbReference>
<dbReference type="Gene3D" id="3.30.530.20">
    <property type="match status" value="1"/>
</dbReference>
<dbReference type="SUPFAM" id="SSF55961">
    <property type="entry name" value="Bet v1-like"/>
    <property type="match status" value="1"/>
</dbReference>
<evidence type="ECO:0000313" key="2">
    <source>
        <dbReference type="Proteomes" id="UP000315364"/>
    </source>
</evidence>
<dbReference type="KEGG" id="dea:FPZ08_20825"/>
<organism evidence="1 2">
    <name type="scientific">Devosia ginsengisoli</name>
    <dbReference type="NCBI Taxonomy" id="400770"/>
    <lineage>
        <taxon>Bacteria</taxon>
        <taxon>Pseudomonadati</taxon>
        <taxon>Pseudomonadota</taxon>
        <taxon>Alphaproteobacteria</taxon>
        <taxon>Hyphomicrobiales</taxon>
        <taxon>Devosiaceae</taxon>
        <taxon>Devosia</taxon>
    </lineage>
</organism>